<dbReference type="EMBL" id="GL733648">
    <property type="protein sequence ID" value="EFX62353.1"/>
    <property type="molecule type" value="Genomic_DNA"/>
</dbReference>
<dbReference type="Proteomes" id="UP000000305">
    <property type="component" value="Unassembled WGS sequence"/>
</dbReference>
<dbReference type="HOGENOM" id="CLU_1983775_0_0_1"/>
<dbReference type="KEGG" id="dpx:DAPPUDRAFT_270562"/>
<accession>E9I0X7</accession>
<organism evidence="2 3">
    <name type="scientific">Daphnia pulex</name>
    <name type="common">Water flea</name>
    <dbReference type="NCBI Taxonomy" id="6669"/>
    <lineage>
        <taxon>Eukaryota</taxon>
        <taxon>Metazoa</taxon>
        <taxon>Ecdysozoa</taxon>
        <taxon>Arthropoda</taxon>
        <taxon>Crustacea</taxon>
        <taxon>Branchiopoda</taxon>
        <taxon>Diplostraca</taxon>
        <taxon>Cladocera</taxon>
        <taxon>Anomopoda</taxon>
        <taxon>Daphniidae</taxon>
        <taxon>Daphnia</taxon>
    </lineage>
</organism>
<feature type="compositionally biased region" description="Gly residues" evidence="1">
    <location>
        <begin position="1"/>
        <end position="18"/>
    </location>
</feature>
<evidence type="ECO:0000313" key="3">
    <source>
        <dbReference type="Proteomes" id="UP000000305"/>
    </source>
</evidence>
<protein>
    <submittedName>
        <fullName evidence="2">Uncharacterized protein</fullName>
    </submittedName>
</protein>
<reference evidence="2 3" key="1">
    <citation type="journal article" date="2011" name="Science">
        <title>The ecoresponsive genome of Daphnia pulex.</title>
        <authorList>
            <person name="Colbourne J.K."/>
            <person name="Pfrender M.E."/>
            <person name="Gilbert D."/>
            <person name="Thomas W.K."/>
            <person name="Tucker A."/>
            <person name="Oakley T.H."/>
            <person name="Tokishita S."/>
            <person name="Aerts A."/>
            <person name="Arnold G.J."/>
            <person name="Basu M.K."/>
            <person name="Bauer D.J."/>
            <person name="Caceres C.E."/>
            <person name="Carmel L."/>
            <person name="Casola C."/>
            <person name="Choi J.H."/>
            <person name="Detter J.C."/>
            <person name="Dong Q."/>
            <person name="Dusheyko S."/>
            <person name="Eads B.D."/>
            <person name="Frohlich T."/>
            <person name="Geiler-Samerotte K.A."/>
            <person name="Gerlach D."/>
            <person name="Hatcher P."/>
            <person name="Jogdeo S."/>
            <person name="Krijgsveld J."/>
            <person name="Kriventseva E.V."/>
            <person name="Kultz D."/>
            <person name="Laforsch C."/>
            <person name="Lindquist E."/>
            <person name="Lopez J."/>
            <person name="Manak J.R."/>
            <person name="Muller J."/>
            <person name="Pangilinan J."/>
            <person name="Patwardhan R.P."/>
            <person name="Pitluck S."/>
            <person name="Pritham E.J."/>
            <person name="Rechtsteiner A."/>
            <person name="Rho M."/>
            <person name="Rogozin I.B."/>
            <person name="Sakarya O."/>
            <person name="Salamov A."/>
            <person name="Schaack S."/>
            <person name="Shapiro H."/>
            <person name="Shiga Y."/>
            <person name="Skalitzky C."/>
            <person name="Smith Z."/>
            <person name="Souvorov A."/>
            <person name="Sung W."/>
            <person name="Tang Z."/>
            <person name="Tsuchiya D."/>
            <person name="Tu H."/>
            <person name="Vos H."/>
            <person name="Wang M."/>
            <person name="Wolf Y.I."/>
            <person name="Yamagata H."/>
            <person name="Yamada T."/>
            <person name="Ye Y."/>
            <person name="Shaw J.R."/>
            <person name="Andrews J."/>
            <person name="Crease T.J."/>
            <person name="Tang H."/>
            <person name="Lucas S.M."/>
            <person name="Robertson H.M."/>
            <person name="Bork P."/>
            <person name="Koonin E.V."/>
            <person name="Zdobnov E.M."/>
            <person name="Grigoriev I.V."/>
            <person name="Lynch M."/>
            <person name="Boore J.L."/>
        </authorList>
    </citation>
    <scope>NUCLEOTIDE SEQUENCE [LARGE SCALE GENOMIC DNA]</scope>
</reference>
<feature type="compositionally biased region" description="Basic and acidic residues" evidence="1">
    <location>
        <begin position="97"/>
        <end position="109"/>
    </location>
</feature>
<keyword evidence="3" id="KW-1185">Reference proteome</keyword>
<name>E9I0X7_DAPPU</name>
<feature type="compositionally biased region" description="Polar residues" evidence="1">
    <location>
        <begin position="72"/>
        <end position="84"/>
    </location>
</feature>
<feature type="compositionally biased region" description="Low complexity" evidence="1">
    <location>
        <begin position="85"/>
        <end position="96"/>
    </location>
</feature>
<dbReference type="InParanoid" id="E9I0X7"/>
<gene>
    <name evidence="2" type="ORF">DAPPUDRAFT_270562</name>
</gene>
<evidence type="ECO:0000256" key="1">
    <source>
        <dbReference type="SAM" id="MobiDB-lite"/>
    </source>
</evidence>
<sequence length="126" mass="12663">MYAYGGAGSSASAGGGSGSTSTVPHPLDSASSYSSVAHIHPHLPMPHSPAASAASSSGGSGGDRCRDHRAPSESSIRFSASSLSPTTARPCTATPRPEADRCLPSDRAVRIPTEAKGAATARCRTR</sequence>
<dbReference type="AlphaFoldDB" id="E9I0X7"/>
<proteinExistence type="predicted"/>
<feature type="region of interest" description="Disordered" evidence="1">
    <location>
        <begin position="1"/>
        <end position="126"/>
    </location>
</feature>
<evidence type="ECO:0000313" key="2">
    <source>
        <dbReference type="EMBL" id="EFX62353.1"/>
    </source>
</evidence>